<reference evidence="2 3" key="1">
    <citation type="submission" date="2009-01" db="EMBL/GenBank/DDBJ databases">
        <authorList>
            <person name="Fulton L."/>
            <person name="Clifton S."/>
            <person name="Fulton B."/>
            <person name="Xu J."/>
            <person name="Minx P."/>
            <person name="Pepin K.H."/>
            <person name="Johnson M."/>
            <person name="Bhonagiri V."/>
            <person name="Nash W.E."/>
            <person name="Mardis E.R."/>
            <person name="Wilson R.K."/>
        </authorList>
    </citation>
    <scope>NUCLEOTIDE SEQUENCE [LARGE SCALE GENOMIC DNA]</scope>
    <source>
        <strain evidence="2 3">DSM 5476</strain>
    </source>
</reference>
<dbReference type="STRING" id="537013.CLOSTMETH_02516"/>
<evidence type="ECO:0000313" key="2">
    <source>
        <dbReference type="EMBL" id="EEG29878.1"/>
    </source>
</evidence>
<dbReference type="Pfam" id="PF13788">
    <property type="entry name" value="DUF4180"/>
    <property type="match status" value="1"/>
</dbReference>
<sequence length="122" mass="13569">MRFEKINCNNGTIAVVSSDSKVITDVNSALDLLMSAKYDAGTAYIVLDKKLIVEDFFILSSGLAGEILQKFINYGGKIAIYGDFSHYTSKPLKDFIYESNKGQDFFFVTTKDEAIQKLSNSI</sequence>
<organism evidence="2 3">
    <name type="scientific">[Clostridium] methylpentosum DSM 5476</name>
    <dbReference type="NCBI Taxonomy" id="537013"/>
    <lineage>
        <taxon>Bacteria</taxon>
        <taxon>Bacillati</taxon>
        <taxon>Bacillota</taxon>
        <taxon>Clostridia</taxon>
        <taxon>Eubacteriales</taxon>
        <taxon>Oscillospiraceae</taxon>
        <taxon>Oscillospiraceae incertae sedis</taxon>
    </lineage>
</organism>
<proteinExistence type="predicted"/>
<dbReference type="HOGENOM" id="CLU_151995_1_0_9"/>
<accession>C0EF75</accession>
<comment type="caution">
    <text evidence="2">The sequence shown here is derived from an EMBL/GenBank/DDBJ whole genome shotgun (WGS) entry which is preliminary data.</text>
</comment>
<dbReference type="InterPro" id="IPR025438">
    <property type="entry name" value="DUF4180"/>
</dbReference>
<feature type="domain" description="DUF4180" evidence="1">
    <location>
        <begin position="9"/>
        <end position="118"/>
    </location>
</feature>
<dbReference type="eggNOG" id="ENOG5032Z57">
    <property type="taxonomic scope" value="Bacteria"/>
</dbReference>
<dbReference type="Proteomes" id="UP000003340">
    <property type="component" value="Unassembled WGS sequence"/>
</dbReference>
<dbReference type="AlphaFoldDB" id="C0EF75"/>
<dbReference type="EMBL" id="ACEC01000084">
    <property type="protein sequence ID" value="EEG29878.1"/>
    <property type="molecule type" value="Genomic_DNA"/>
</dbReference>
<reference evidence="2 3" key="2">
    <citation type="submission" date="2009-02" db="EMBL/GenBank/DDBJ databases">
        <title>Draft genome sequence of Clostridium methylpentosum (DSM 5476).</title>
        <authorList>
            <person name="Sudarsanam P."/>
            <person name="Ley R."/>
            <person name="Guruge J."/>
            <person name="Turnbaugh P.J."/>
            <person name="Mahowald M."/>
            <person name="Liep D."/>
            <person name="Gordon J."/>
        </authorList>
    </citation>
    <scope>NUCLEOTIDE SEQUENCE [LARGE SCALE GENOMIC DNA]</scope>
    <source>
        <strain evidence="2 3">DSM 5476</strain>
    </source>
</reference>
<evidence type="ECO:0000313" key="3">
    <source>
        <dbReference type="Proteomes" id="UP000003340"/>
    </source>
</evidence>
<protein>
    <recommendedName>
        <fullName evidence="1">DUF4180 domain-containing protein</fullName>
    </recommendedName>
</protein>
<name>C0EF75_9FIRM</name>
<evidence type="ECO:0000259" key="1">
    <source>
        <dbReference type="Pfam" id="PF13788"/>
    </source>
</evidence>
<gene>
    <name evidence="2" type="ORF">CLOSTMETH_02516</name>
</gene>
<keyword evidence="3" id="KW-1185">Reference proteome</keyword>